<reference evidence="7 8" key="1">
    <citation type="submission" date="2017-08" db="EMBL/GenBank/DDBJ databases">
        <title>Reclassification of Bisgaard taxon 37 and 44.</title>
        <authorList>
            <person name="Christensen H."/>
        </authorList>
    </citation>
    <scope>NUCLEOTIDE SEQUENCE [LARGE SCALE GENOMIC DNA]</scope>
    <source>
        <strain evidence="7 8">111</strain>
    </source>
</reference>
<dbReference type="PROSITE" id="PS50076">
    <property type="entry name" value="DNAJ_2"/>
    <property type="match status" value="1"/>
</dbReference>
<dbReference type="Gene3D" id="1.20.1280.20">
    <property type="entry name" value="HscB, C-terminal domain"/>
    <property type="match status" value="1"/>
</dbReference>
<comment type="function">
    <text evidence="3 4">Co-chaperone involved in the maturation of iron-sulfur cluster-containing proteins. Seems to help targeting proteins to be folded toward HscA.</text>
</comment>
<accession>A0A3A1YB85</accession>
<sequence>MNAVVEKVLMFNPFAILGLDEDFVLDSAKLENNYLELMKQYHPDKIAAQGDDSKQKLEITLKSQQINDAYNIVKDDIKRAQALIDLKKQQAHFDETIAKKDNEFIFTQLEMREAVANLAQIYDESKMAAIKQKALDDKQQNLQALTQALAEQNLELAQKLVYRLQFLSKLQTDIATVEEDQLFA</sequence>
<dbReference type="AlphaFoldDB" id="A0A3A1YB85"/>
<dbReference type="GO" id="GO:0006457">
    <property type="term" value="P:protein folding"/>
    <property type="evidence" value="ECO:0007669"/>
    <property type="project" value="UniProtKB-UniRule"/>
</dbReference>
<gene>
    <name evidence="4 7" type="primary">hscB</name>
    <name evidence="7" type="ORF">CKF58_06645</name>
</gene>
<feature type="coiled-coil region" evidence="5">
    <location>
        <begin position="128"/>
        <end position="155"/>
    </location>
</feature>
<dbReference type="CDD" id="cd06257">
    <property type="entry name" value="DnaJ"/>
    <property type="match status" value="1"/>
</dbReference>
<evidence type="ECO:0000256" key="3">
    <source>
        <dbReference type="ARBA" id="ARBA00025596"/>
    </source>
</evidence>
<evidence type="ECO:0000256" key="2">
    <source>
        <dbReference type="ARBA" id="ARBA00023186"/>
    </source>
</evidence>
<evidence type="ECO:0000256" key="1">
    <source>
        <dbReference type="ARBA" id="ARBA00010476"/>
    </source>
</evidence>
<dbReference type="OrthoDB" id="287587at2"/>
<dbReference type="Proteomes" id="UP000265916">
    <property type="component" value="Unassembled WGS sequence"/>
</dbReference>
<dbReference type="Pfam" id="PF00226">
    <property type="entry name" value="DnaJ"/>
    <property type="match status" value="1"/>
</dbReference>
<organism evidence="7 8">
    <name type="scientific">Psittacicella hinzii</name>
    <dbReference type="NCBI Taxonomy" id="2028575"/>
    <lineage>
        <taxon>Bacteria</taxon>
        <taxon>Pseudomonadati</taxon>
        <taxon>Pseudomonadota</taxon>
        <taxon>Gammaproteobacteria</taxon>
        <taxon>Pasteurellales</taxon>
        <taxon>Psittacicellaceae</taxon>
        <taxon>Psittacicella</taxon>
    </lineage>
</organism>
<dbReference type="Pfam" id="PF07743">
    <property type="entry name" value="HSCB_C"/>
    <property type="match status" value="1"/>
</dbReference>
<dbReference type="PANTHER" id="PTHR14021">
    <property type="entry name" value="IRON-SULFUR CLUSTER CO-CHAPERONE PROTEIN HSCB"/>
    <property type="match status" value="1"/>
</dbReference>
<dbReference type="GO" id="GO:0051259">
    <property type="term" value="P:protein complex oligomerization"/>
    <property type="evidence" value="ECO:0007669"/>
    <property type="project" value="InterPro"/>
</dbReference>
<dbReference type="GO" id="GO:0044571">
    <property type="term" value="P:[2Fe-2S] cluster assembly"/>
    <property type="evidence" value="ECO:0007669"/>
    <property type="project" value="InterPro"/>
</dbReference>
<evidence type="ECO:0000259" key="6">
    <source>
        <dbReference type="PROSITE" id="PS50076"/>
    </source>
</evidence>
<dbReference type="SMART" id="SM00271">
    <property type="entry name" value="DnaJ"/>
    <property type="match status" value="1"/>
</dbReference>
<name>A0A3A1YB85_9GAMM</name>
<dbReference type="SUPFAM" id="SSF46565">
    <property type="entry name" value="Chaperone J-domain"/>
    <property type="match status" value="1"/>
</dbReference>
<proteinExistence type="inferred from homology"/>
<feature type="domain" description="J" evidence="6">
    <location>
        <begin position="12"/>
        <end position="97"/>
    </location>
</feature>
<dbReference type="HAMAP" id="MF_00682">
    <property type="entry name" value="HscB"/>
    <property type="match status" value="1"/>
</dbReference>
<dbReference type="GO" id="GO:1990230">
    <property type="term" value="C:iron-sulfur cluster transfer complex"/>
    <property type="evidence" value="ECO:0007669"/>
    <property type="project" value="TreeGrafter"/>
</dbReference>
<dbReference type="InterPro" id="IPR004640">
    <property type="entry name" value="HscB"/>
</dbReference>
<dbReference type="InterPro" id="IPR001623">
    <property type="entry name" value="DnaJ_domain"/>
</dbReference>
<evidence type="ECO:0000313" key="8">
    <source>
        <dbReference type="Proteomes" id="UP000265916"/>
    </source>
</evidence>
<dbReference type="EMBL" id="NRJG01000129">
    <property type="protein sequence ID" value="RIY35573.1"/>
    <property type="molecule type" value="Genomic_DNA"/>
</dbReference>
<dbReference type="PANTHER" id="PTHR14021:SF15">
    <property type="entry name" value="IRON-SULFUR CLUSTER CO-CHAPERONE PROTEIN HSCB"/>
    <property type="match status" value="1"/>
</dbReference>
<comment type="subunit">
    <text evidence="4">Interacts with HscA and stimulates its ATPase activity.</text>
</comment>
<dbReference type="InterPro" id="IPR036869">
    <property type="entry name" value="J_dom_sf"/>
</dbReference>
<dbReference type="NCBIfam" id="TIGR00714">
    <property type="entry name" value="hscB"/>
    <property type="match status" value="1"/>
</dbReference>
<keyword evidence="2 4" id="KW-0143">Chaperone</keyword>
<dbReference type="SUPFAM" id="SSF47144">
    <property type="entry name" value="HSC20 (HSCB), C-terminal oligomerisation domain"/>
    <property type="match status" value="1"/>
</dbReference>
<keyword evidence="5" id="KW-0175">Coiled coil</keyword>
<dbReference type="GO" id="GO:0051087">
    <property type="term" value="F:protein-folding chaperone binding"/>
    <property type="evidence" value="ECO:0007669"/>
    <property type="project" value="InterPro"/>
</dbReference>
<keyword evidence="8" id="KW-1185">Reference proteome</keyword>
<comment type="caution">
    <text evidence="7">The sequence shown here is derived from an EMBL/GenBank/DDBJ whole genome shotgun (WGS) entry which is preliminary data.</text>
</comment>
<dbReference type="InterPro" id="IPR036386">
    <property type="entry name" value="HscB_C_sf"/>
</dbReference>
<comment type="similarity">
    <text evidence="1 4">Belongs to the HscB family.</text>
</comment>
<evidence type="ECO:0000256" key="5">
    <source>
        <dbReference type="SAM" id="Coils"/>
    </source>
</evidence>
<dbReference type="GO" id="GO:0001671">
    <property type="term" value="F:ATPase activator activity"/>
    <property type="evidence" value="ECO:0007669"/>
    <property type="project" value="InterPro"/>
</dbReference>
<dbReference type="InterPro" id="IPR009073">
    <property type="entry name" value="HscB_oligo_C"/>
</dbReference>
<evidence type="ECO:0000313" key="7">
    <source>
        <dbReference type="EMBL" id="RIY35573.1"/>
    </source>
</evidence>
<dbReference type="Gene3D" id="1.10.287.110">
    <property type="entry name" value="DnaJ domain"/>
    <property type="match status" value="1"/>
</dbReference>
<protein>
    <recommendedName>
        <fullName evidence="4">Co-chaperone protein HscB homolog</fullName>
    </recommendedName>
</protein>
<evidence type="ECO:0000256" key="4">
    <source>
        <dbReference type="HAMAP-Rule" id="MF_00682"/>
    </source>
</evidence>